<reference evidence="3 4" key="1">
    <citation type="submission" date="2017-02" db="EMBL/GenBank/DDBJ databases">
        <title>The new phylogeny of genus Mycobacterium.</title>
        <authorList>
            <person name="Tortoli E."/>
            <person name="Trovato A."/>
            <person name="Cirillo D.M."/>
        </authorList>
    </citation>
    <scope>NUCLEOTIDE SEQUENCE [LARGE SCALE GENOMIC DNA]</scope>
    <source>
        <strain evidence="3 4">DSM 43992</strain>
    </source>
</reference>
<dbReference type="Pfam" id="PF08751">
    <property type="entry name" value="TrwC"/>
    <property type="match status" value="1"/>
</dbReference>
<feature type="domain" description="TrwC relaxase" evidence="2">
    <location>
        <begin position="10"/>
        <end position="433"/>
    </location>
</feature>
<dbReference type="Proteomes" id="UP000192601">
    <property type="component" value="Unassembled WGS sequence"/>
</dbReference>
<evidence type="ECO:0000259" key="2">
    <source>
        <dbReference type="Pfam" id="PF08751"/>
    </source>
</evidence>
<evidence type="ECO:0000313" key="4">
    <source>
        <dbReference type="Proteomes" id="UP000192601"/>
    </source>
</evidence>
<evidence type="ECO:0000256" key="1">
    <source>
        <dbReference type="SAM" id="MobiDB-lite"/>
    </source>
</evidence>
<dbReference type="SUPFAM" id="SSF52540">
    <property type="entry name" value="P-loop containing nucleoside triphosphate hydrolases"/>
    <property type="match status" value="2"/>
</dbReference>
<dbReference type="InterPro" id="IPR027417">
    <property type="entry name" value="P-loop_NTPase"/>
</dbReference>
<protein>
    <submittedName>
        <fullName evidence="3">Exonuclease V subunit alpha</fullName>
    </submittedName>
</protein>
<accession>A0A1X0K541</accession>
<evidence type="ECO:0000313" key="3">
    <source>
        <dbReference type="EMBL" id="ORB69567.1"/>
    </source>
</evidence>
<keyword evidence="3" id="KW-0378">Hydrolase</keyword>
<dbReference type="NCBIfam" id="NF041492">
    <property type="entry name" value="MobF"/>
    <property type="match status" value="1"/>
</dbReference>
<dbReference type="GO" id="GO:0004527">
    <property type="term" value="F:exonuclease activity"/>
    <property type="evidence" value="ECO:0007669"/>
    <property type="project" value="UniProtKB-KW"/>
</dbReference>
<gene>
    <name evidence="3" type="ORF">BST44_25400</name>
</gene>
<keyword evidence="4" id="KW-1185">Reference proteome</keyword>
<dbReference type="STRING" id="1783.BST44_25400"/>
<keyword evidence="3" id="KW-0540">Nuclease</keyword>
<sequence>MTMTSHKLTAGDGYQYLIRQVAAVDTTARGRAPLIDYYSTKGESPGRWVGSGLASLSSTRARPVPPEDLAKVWAVPVDSPVTEAQMKALFGEGLHPNADAITKYVAECGVRGLAAAEAAKLGRKFHIRDSETTFVRALAVAYRDHNEEAGLHWNAPIAAPTRAAIRTVVARRMFAEQYKRAPADDRELSGFIARETRARTTAVAGYDLTFSPVKSVSTLWAIAPRAVATVVEECHDVAVGDALAWLETHAAFTRSGKGGVAQVDTTGLLGAAFTHRDSRAGDPDLHTHVAISNKVATVGPDGVLRWLALDGQPVHQFTVAASELYNTRLEAHLGQRLQLRFADVVGEGRGKRPVREIVGISVELMAAWSSRRLAIEARTADLAKQFQAAHGREPTHVETIALAQQATLETREAKHEPRSFAEQRHMWRGQAIEVLGAVRELTAMLGTVLSAPAPQIDAVDDDWITARAAQVIATVARSRATWQRHHVFAEAQRLVRGSGHAADETLADKITETALAEPLSVQHIDIDDGEMGEPAQLRRRDGTSVHSRHGSATYTSQELLAAERRIVAAALRRGGRTVEDIDIELALADSAARDKQLNEGQVALVREMASSGRRVALALAPAGTGKTTAMAALSHAWRSSGATIVGLAPTAAAAIELGEDLSAPTDTIAKYVWSADPASGSSRSAPPPWFTNVGRDTLIIIDEAGKAGTLELDAVITHALARGASIRLVGDDCQLASISAGGVLRNIAHKTDSLTLSQLVRFGSTAESAATLAIRRGDPSGLGFYIDHQRVHVGADHTAADMAYTAWAADLDAGRDSLLLAPTNAIVDTLNARARLDRLAAADPATRRGHEITLSDRLAASPGDLIRTRRNARRLRLSPTDYVRNGYRFQILEIHRNGSIKARHLGSGQTVRLPAHYVIKHVTLGYAATIDSAQGLTAGHACHIVGAGSLTRQLLYVALTRGRIENHIYLSTAESDPHRVLSPKATHPETAVDVLTKTLSRDGAQVSATSAAREARDPFVRLGPAAAMYYNALGDAAQALASPALLAQLHITADQLYPGLTRAEAWPVLCKHLAIIGADGRDPFATLTEAASVGELFSAHDPAAVLDWRIDPTGGHSAGIGPLRWLPATPTLLANDPAWENCLTGRAVLVAELADQIRETVTHQWTPATAPAWAKPVLAANPQLAAEIAVFRAAHNVVAEDTTLLGPPQYAVRARTIQKLLENRAQAVVRTQSPHARRFEQLIDSIDPRIRADGYWPQLAAHLAQAATSRPDLPGLVRAAAIQRPLPDELPAAALWWRLAAELTPAATVDAPHTGLRPAWIADLHNVFGSATAQSIVADPAWPGLVSAVNAADPTRWTPADLLHVAAEHLADVDPDHTIPAYQYARTITYTVDLIGGHHDHADHPLPEQPPLHPEEEEQLPPDPLGEQRIDTGAALAGRDVDELPHHRGGQEIPLGGRDAGLDFADLRPDRPVEPLPLPAAMADARALRNEFVASTADLAAFVDAVRNDRGPAMCAAAAQIVELRARADADRPYLLAVQDVVAQWADAEADYEAAHTSLAWARTQLAELQAQPDADPLDIASATLDIQLRAMALPEITPAEHYHGPLAEALAARAQAAGGPDRIISGADVDALLARTRDVDHQALQVARRHHHQLLAQLDRAEAAAALAFAAAETRSTEYLSAQRHDLATELRVLQAASRYHPQRPLRLAPGAIGDLPPTTAAALTRTARLPFAVTVIDAPHSTERRAALHTLHSAAAAADRKILWCSPTRDQAERAVADELADTAANITEARTHITTRQWQLPPGALLIVEDAATADPAVLADLAEHAATTQAGLILLDTTGRRTWPPQPSQRLLGLLHTELPWTTTLGDHTPSDTAPRPSAPDLDAALTQLRRVHPALLDDQLRASLTRADQLQATIRGAYQRHLDATWLRDRHQDRDRHIEDRDRGIDI</sequence>
<dbReference type="SUPFAM" id="SSF55464">
    <property type="entry name" value="Origin of replication-binding domain, RBD-like"/>
    <property type="match status" value="1"/>
</dbReference>
<proteinExistence type="predicted"/>
<dbReference type="OrthoDB" id="4524286at2"/>
<keyword evidence="3" id="KW-0269">Exonuclease</keyword>
<dbReference type="InterPro" id="IPR014862">
    <property type="entry name" value="TrwC"/>
</dbReference>
<organism evidence="3 4">
    <name type="scientific">Mycobacterium scrofulaceum</name>
    <dbReference type="NCBI Taxonomy" id="1783"/>
    <lineage>
        <taxon>Bacteria</taxon>
        <taxon>Bacillati</taxon>
        <taxon>Actinomycetota</taxon>
        <taxon>Actinomycetes</taxon>
        <taxon>Mycobacteriales</taxon>
        <taxon>Mycobacteriaceae</taxon>
        <taxon>Mycobacterium</taxon>
    </lineage>
</organism>
<dbReference type="Gene3D" id="3.40.50.300">
    <property type="entry name" value="P-loop containing nucleotide triphosphate hydrolases"/>
    <property type="match status" value="2"/>
</dbReference>
<dbReference type="CDD" id="cd18809">
    <property type="entry name" value="SF1_C_RecD"/>
    <property type="match status" value="1"/>
</dbReference>
<feature type="region of interest" description="Disordered" evidence="1">
    <location>
        <begin position="1398"/>
        <end position="1424"/>
    </location>
</feature>
<dbReference type="Pfam" id="PF13604">
    <property type="entry name" value="AAA_30"/>
    <property type="match status" value="1"/>
</dbReference>
<name>A0A1X0K541_MYCSC</name>
<dbReference type="EMBL" id="MVIJ01000060">
    <property type="protein sequence ID" value="ORB69567.1"/>
    <property type="molecule type" value="Genomic_DNA"/>
</dbReference>
<comment type="caution">
    <text evidence="3">The sequence shown here is derived from an EMBL/GenBank/DDBJ whole genome shotgun (WGS) entry which is preliminary data.</text>
</comment>